<dbReference type="Proteomes" id="UP000887565">
    <property type="component" value="Unplaced"/>
</dbReference>
<dbReference type="InterPro" id="IPR035892">
    <property type="entry name" value="C2_domain_sf"/>
</dbReference>
<feature type="domain" description="C2 DOCK-type" evidence="2">
    <location>
        <begin position="102"/>
        <end position="288"/>
    </location>
</feature>
<dbReference type="PANTHER" id="PTHR45653">
    <property type="entry name" value="DEDICATOR OF CYTOKINESIS"/>
    <property type="match status" value="1"/>
</dbReference>
<accession>A0A915K3Z2</accession>
<dbReference type="InterPro" id="IPR026791">
    <property type="entry name" value="DOCK"/>
</dbReference>
<dbReference type="GO" id="GO:0005737">
    <property type="term" value="C:cytoplasm"/>
    <property type="evidence" value="ECO:0007669"/>
    <property type="project" value="TreeGrafter"/>
</dbReference>
<comment type="similarity">
    <text evidence="1">Belongs to the DOCK family.</text>
</comment>
<evidence type="ECO:0000256" key="1">
    <source>
        <dbReference type="PROSITE-ProRule" id="PRU00983"/>
    </source>
</evidence>
<organism evidence="3 4">
    <name type="scientific">Romanomermis culicivorax</name>
    <name type="common">Nematode worm</name>
    <dbReference type="NCBI Taxonomy" id="13658"/>
    <lineage>
        <taxon>Eukaryota</taxon>
        <taxon>Metazoa</taxon>
        <taxon>Ecdysozoa</taxon>
        <taxon>Nematoda</taxon>
        <taxon>Enoplea</taxon>
        <taxon>Dorylaimia</taxon>
        <taxon>Mermithida</taxon>
        <taxon>Mermithoidea</taxon>
        <taxon>Mermithidae</taxon>
        <taxon>Romanomermis</taxon>
    </lineage>
</organism>
<evidence type="ECO:0000313" key="4">
    <source>
        <dbReference type="WBParaSite" id="nRc.2.0.1.t33047-RA"/>
    </source>
</evidence>
<evidence type="ECO:0000313" key="3">
    <source>
        <dbReference type="Proteomes" id="UP000887565"/>
    </source>
</evidence>
<dbReference type="Pfam" id="PF14429">
    <property type="entry name" value="DOCK-C2"/>
    <property type="match status" value="1"/>
</dbReference>
<name>A0A915K3Z2_ROMCU</name>
<protein>
    <submittedName>
        <fullName evidence="4">C2 DOCK-type domain-containing protein</fullName>
    </submittedName>
</protein>
<dbReference type="GO" id="GO:0005886">
    <property type="term" value="C:plasma membrane"/>
    <property type="evidence" value="ECO:0007669"/>
    <property type="project" value="TreeGrafter"/>
</dbReference>
<dbReference type="Pfam" id="PF23554">
    <property type="entry name" value="TPR_DOCK"/>
    <property type="match status" value="1"/>
</dbReference>
<dbReference type="GO" id="GO:0031267">
    <property type="term" value="F:small GTPase binding"/>
    <property type="evidence" value="ECO:0007669"/>
    <property type="project" value="TreeGrafter"/>
</dbReference>
<dbReference type="WBParaSite" id="nRc.2.0.1.t33047-RA">
    <property type="protein sequence ID" value="nRc.2.0.1.t33047-RA"/>
    <property type="gene ID" value="nRc.2.0.1.g33047"/>
</dbReference>
<dbReference type="InterPro" id="IPR027007">
    <property type="entry name" value="C2_DOCK-type_domain"/>
</dbReference>
<evidence type="ECO:0000259" key="2">
    <source>
        <dbReference type="PROSITE" id="PS51650"/>
    </source>
</evidence>
<dbReference type="OMA" id="IMSEHEQ"/>
<dbReference type="AlphaFoldDB" id="A0A915K3Z2"/>
<keyword evidence="3" id="KW-1185">Reference proteome</keyword>
<dbReference type="GO" id="GO:0007520">
    <property type="term" value="P:myoblast fusion"/>
    <property type="evidence" value="ECO:0007669"/>
    <property type="project" value="TreeGrafter"/>
</dbReference>
<dbReference type="Gene3D" id="2.60.40.150">
    <property type="entry name" value="C2 domain"/>
    <property type="match status" value="1"/>
</dbReference>
<proteinExistence type="inferred from homology"/>
<dbReference type="PANTHER" id="PTHR45653:SF10">
    <property type="entry name" value="MYOBLAST CITY, ISOFORM B"/>
    <property type="match status" value="1"/>
</dbReference>
<dbReference type="PROSITE" id="PS51650">
    <property type="entry name" value="C2_DOCK"/>
    <property type="match status" value="1"/>
</dbReference>
<dbReference type="InterPro" id="IPR056372">
    <property type="entry name" value="TPR_DOCK"/>
</dbReference>
<dbReference type="GO" id="GO:0007264">
    <property type="term" value="P:small GTPase-mediated signal transduction"/>
    <property type="evidence" value="ECO:0007669"/>
    <property type="project" value="InterPro"/>
</dbReference>
<reference evidence="4" key="1">
    <citation type="submission" date="2022-11" db="UniProtKB">
        <authorList>
            <consortium name="WormBaseParasite"/>
        </authorList>
    </citation>
    <scope>IDENTIFICATION</scope>
</reference>
<dbReference type="GO" id="GO:0016477">
    <property type="term" value="P:cell migration"/>
    <property type="evidence" value="ECO:0007669"/>
    <property type="project" value="TreeGrafter"/>
</dbReference>
<dbReference type="GO" id="GO:0005085">
    <property type="term" value="F:guanyl-nucleotide exchange factor activity"/>
    <property type="evidence" value="ECO:0007669"/>
    <property type="project" value="InterPro"/>
</dbReference>
<sequence length="435" mass="49379">MILYSALFDLYVYTYSCDTKVEETLSKLLESKSCSSLSTVSASIQSSNGIMSEHEQGIKISIQQLWGTAEEVQNAHPGYFGQPPIIVRKLGFPEVISKDDVRNDLYVTLIGGDFKESNKSNIEVKAVVVDESGNALFENFVSVSAATRKETCFTSTVFYHDSKPKWNDMFKIVFPADRCDQLHIRFTFKHRSSTKDKTEKPFALAYIRLVQKNGTALKDGEHVLNLFKCEKRWEESPNAVSYLNLPSDRQESGGSFGSENSVSKSSNVQNGAFSLLTKDYFVIRTTMCSTSLTQNVELLGLLEWKLKPVNLKSSLESLMKQDNDKIGADIINFLQDILDVLFGILTTSDDYDESAFDALVYVIGLVDERRFHSFKPVMDNYLNEKFSAGLVHMKLVRILNNYLNEFDRRTNQLFCALKSLEYLIKFVVKSRKIHM</sequence>